<organism evidence="1 2">
    <name type="scientific">Adiantum capillus-veneris</name>
    <name type="common">Maidenhair fern</name>
    <dbReference type="NCBI Taxonomy" id="13818"/>
    <lineage>
        <taxon>Eukaryota</taxon>
        <taxon>Viridiplantae</taxon>
        <taxon>Streptophyta</taxon>
        <taxon>Embryophyta</taxon>
        <taxon>Tracheophyta</taxon>
        <taxon>Polypodiopsida</taxon>
        <taxon>Polypodiidae</taxon>
        <taxon>Polypodiales</taxon>
        <taxon>Pteridineae</taxon>
        <taxon>Pteridaceae</taxon>
        <taxon>Vittarioideae</taxon>
        <taxon>Adiantum</taxon>
    </lineage>
</organism>
<dbReference type="EMBL" id="JABFUD020000005">
    <property type="protein sequence ID" value="KAI5079701.1"/>
    <property type="molecule type" value="Genomic_DNA"/>
</dbReference>
<accession>A0A9D4V5I6</accession>
<keyword evidence="2" id="KW-1185">Reference proteome</keyword>
<evidence type="ECO:0000313" key="2">
    <source>
        <dbReference type="Proteomes" id="UP000886520"/>
    </source>
</evidence>
<protein>
    <submittedName>
        <fullName evidence="1">Uncharacterized protein</fullName>
    </submittedName>
</protein>
<proteinExistence type="predicted"/>
<dbReference type="OrthoDB" id="667051at2759"/>
<dbReference type="AlphaFoldDB" id="A0A9D4V5I6"/>
<reference evidence="1 2" key="1">
    <citation type="submission" date="2021-01" db="EMBL/GenBank/DDBJ databases">
        <title>Adiantum capillus-veneris genome.</title>
        <authorList>
            <person name="Fang Y."/>
            <person name="Liao Q."/>
        </authorList>
    </citation>
    <scope>NUCLEOTIDE SEQUENCE [LARGE SCALE GENOMIC DNA]</scope>
    <source>
        <strain evidence="1">H3</strain>
        <tissue evidence="1">Leaf</tissue>
    </source>
</reference>
<sequence length="174" mass="19262">MQHRSSPSPPSKDLAFVPFAWEDKPGVPKQQESSSTLLQYVSIHIPAEALQHPNSYPPAILPCPLSKPPRLQPLYGATALRNTPSFGPITSPPPPRHHSGLLVRKQSFDSIVYGDGGRPLTRKYSHGSLPGHQKRTMRGRKEDDPFFMAIQTCRKEPIRVFGLLLTKANGIIQA</sequence>
<comment type="caution">
    <text evidence="1">The sequence shown here is derived from an EMBL/GenBank/DDBJ whole genome shotgun (WGS) entry which is preliminary data.</text>
</comment>
<gene>
    <name evidence="1" type="ORF">GOP47_0005180</name>
</gene>
<dbReference type="Proteomes" id="UP000886520">
    <property type="component" value="Chromosome 5"/>
</dbReference>
<evidence type="ECO:0000313" key="1">
    <source>
        <dbReference type="EMBL" id="KAI5079701.1"/>
    </source>
</evidence>
<name>A0A9D4V5I6_ADICA</name>